<dbReference type="InterPro" id="IPR036291">
    <property type="entry name" value="NAD(P)-bd_dom_sf"/>
</dbReference>
<evidence type="ECO:0000256" key="2">
    <source>
        <dbReference type="ARBA" id="ARBA00004994"/>
    </source>
</evidence>
<evidence type="ECO:0000256" key="3">
    <source>
        <dbReference type="ARBA" id="ARBA00007870"/>
    </source>
</evidence>
<comment type="catalytic activity">
    <reaction evidence="10 11">
        <text>(R)-pantoate + NADP(+) = 2-dehydropantoate + NADPH + H(+)</text>
        <dbReference type="Rhea" id="RHEA:16233"/>
        <dbReference type="ChEBI" id="CHEBI:11561"/>
        <dbReference type="ChEBI" id="CHEBI:15378"/>
        <dbReference type="ChEBI" id="CHEBI:15980"/>
        <dbReference type="ChEBI" id="CHEBI:57783"/>
        <dbReference type="ChEBI" id="CHEBI:58349"/>
        <dbReference type="EC" id="1.1.1.169"/>
    </reaction>
</comment>
<dbReference type="GO" id="GO:0015940">
    <property type="term" value="P:pantothenate biosynthetic process"/>
    <property type="evidence" value="ECO:0007669"/>
    <property type="project" value="UniProtKB-UniPathway"/>
</dbReference>
<dbReference type="PANTHER" id="PTHR43765">
    <property type="entry name" value="2-DEHYDROPANTOATE 2-REDUCTASE-RELATED"/>
    <property type="match status" value="1"/>
</dbReference>
<dbReference type="InterPro" id="IPR013328">
    <property type="entry name" value="6PGD_dom2"/>
</dbReference>
<evidence type="ECO:0000256" key="4">
    <source>
        <dbReference type="ARBA" id="ARBA00013014"/>
    </source>
</evidence>
<feature type="domain" description="Ketopantoate reductase C-terminal" evidence="13">
    <location>
        <begin position="178"/>
        <end position="319"/>
    </location>
</feature>
<dbReference type="Gene3D" id="1.10.1040.10">
    <property type="entry name" value="N-(1-d-carboxylethyl)-l-norvaline Dehydrogenase, domain 2"/>
    <property type="match status" value="1"/>
</dbReference>
<keyword evidence="6 11" id="KW-0566">Pantothenate biosynthesis</keyword>
<accession>A0A6J4TB57</accession>
<reference evidence="14" key="1">
    <citation type="submission" date="2020-02" db="EMBL/GenBank/DDBJ databases">
        <authorList>
            <person name="Meier V. D."/>
        </authorList>
    </citation>
    <scope>NUCLEOTIDE SEQUENCE</scope>
    <source>
        <strain evidence="14">AVDCRST_MAG05</strain>
    </source>
</reference>
<name>A0A6J4TB57_9ACTN</name>
<dbReference type="GO" id="GO:0008677">
    <property type="term" value="F:2-dehydropantoate 2-reductase activity"/>
    <property type="evidence" value="ECO:0007669"/>
    <property type="project" value="UniProtKB-EC"/>
</dbReference>
<dbReference type="UniPathway" id="UPA00028">
    <property type="reaction ID" value="UER00004"/>
</dbReference>
<evidence type="ECO:0000256" key="7">
    <source>
        <dbReference type="ARBA" id="ARBA00022857"/>
    </source>
</evidence>
<dbReference type="InterPro" id="IPR008927">
    <property type="entry name" value="6-PGluconate_DH-like_C_sf"/>
</dbReference>
<proteinExistence type="inferred from homology"/>
<comment type="pathway">
    <text evidence="2 11">Cofactor biosynthesis; (R)-pantothenate biosynthesis; (R)-pantoate from 3-methyl-2-oxobutanoate: step 2/2.</text>
</comment>
<dbReference type="InterPro" id="IPR013332">
    <property type="entry name" value="KPR_N"/>
</dbReference>
<dbReference type="GO" id="GO:0005737">
    <property type="term" value="C:cytoplasm"/>
    <property type="evidence" value="ECO:0007669"/>
    <property type="project" value="TreeGrafter"/>
</dbReference>
<comment type="similarity">
    <text evidence="3 11">Belongs to the ketopantoate reductase family.</text>
</comment>
<evidence type="ECO:0000259" key="12">
    <source>
        <dbReference type="Pfam" id="PF02558"/>
    </source>
</evidence>
<dbReference type="GO" id="GO:0050661">
    <property type="term" value="F:NADP binding"/>
    <property type="evidence" value="ECO:0007669"/>
    <property type="project" value="TreeGrafter"/>
</dbReference>
<evidence type="ECO:0000256" key="11">
    <source>
        <dbReference type="RuleBase" id="RU362068"/>
    </source>
</evidence>
<dbReference type="AlphaFoldDB" id="A0A6J4TB57"/>
<dbReference type="Pfam" id="PF02558">
    <property type="entry name" value="ApbA"/>
    <property type="match status" value="1"/>
</dbReference>
<keyword evidence="7 11" id="KW-0521">NADP</keyword>
<dbReference type="EC" id="1.1.1.169" evidence="4 11"/>
<dbReference type="Gene3D" id="3.40.50.720">
    <property type="entry name" value="NAD(P)-binding Rossmann-like Domain"/>
    <property type="match status" value="1"/>
</dbReference>
<sequence length="340" mass="36397">MIDASVLVVGAGAIGGVTAAKMAGGVRRVAVLDANAEHVARMRDPGLDLEVLGEGRRVALEAYADPTELEGPFDFALVTLKAPHLEEALGPLVEGGLAETYVSLCNGLVQERIAGIVGTGNLVWGTVEWGSTNLGPGKLAQTTRAPFVIGEPDGTTQERTRRLAEVLGTVEDVRLTENIRGQVWSKLLVNSSFSGLGAVSGLLYREVMEDPEGREVALALWREGYEVGMAQRLTLEKVLGVEAGELVLRGPEGRGRVEEAIDVAMGYAGATKASMLQDLERGLKTEVDVINGAVVDRGREYGVETPVNRRVVELMHAMERGERRPGRDVFGDLGDRVQSF</sequence>
<gene>
    <name evidence="14" type="ORF">AVDCRST_MAG05-3480</name>
</gene>
<comment type="function">
    <text evidence="1 11">Catalyzes the NADPH-dependent reduction of ketopantoate into pantoic acid.</text>
</comment>
<dbReference type="SUPFAM" id="SSF48179">
    <property type="entry name" value="6-phosphogluconate dehydrogenase C-terminal domain-like"/>
    <property type="match status" value="1"/>
</dbReference>
<dbReference type="Pfam" id="PF08546">
    <property type="entry name" value="ApbA_C"/>
    <property type="match status" value="1"/>
</dbReference>
<dbReference type="SUPFAM" id="SSF51735">
    <property type="entry name" value="NAD(P)-binding Rossmann-fold domains"/>
    <property type="match status" value="1"/>
</dbReference>
<evidence type="ECO:0000313" key="14">
    <source>
        <dbReference type="EMBL" id="CAA9518803.1"/>
    </source>
</evidence>
<keyword evidence="8 11" id="KW-0560">Oxidoreductase</keyword>
<evidence type="ECO:0000259" key="13">
    <source>
        <dbReference type="Pfam" id="PF08546"/>
    </source>
</evidence>
<dbReference type="InterPro" id="IPR050838">
    <property type="entry name" value="Ketopantoate_reductase"/>
</dbReference>
<evidence type="ECO:0000256" key="6">
    <source>
        <dbReference type="ARBA" id="ARBA00022655"/>
    </source>
</evidence>
<evidence type="ECO:0000256" key="5">
    <source>
        <dbReference type="ARBA" id="ARBA00019465"/>
    </source>
</evidence>
<evidence type="ECO:0000256" key="9">
    <source>
        <dbReference type="ARBA" id="ARBA00032024"/>
    </source>
</evidence>
<dbReference type="NCBIfam" id="TIGR00745">
    <property type="entry name" value="apbA_panE"/>
    <property type="match status" value="1"/>
</dbReference>
<organism evidence="14">
    <name type="scientific">uncultured Rubrobacteraceae bacterium</name>
    <dbReference type="NCBI Taxonomy" id="349277"/>
    <lineage>
        <taxon>Bacteria</taxon>
        <taxon>Bacillati</taxon>
        <taxon>Actinomycetota</taxon>
        <taxon>Rubrobacteria</taxon>
        <taxon>Rubrobacterales</taxon>
        <taxon>Rubrobacteraceae</taxon>
        <taxon>environmental samples</taxon>
    </lineage>
</organism>
<dbReference type="PANTHER" id="PTHR43765:SF2">
    <property type="entry name" value="2-DEHYDROPANTOATE 2-REDUCTASE"/>
    <property type="match status" value="1"/>
</dbReference>
<evidence type="ECO:0000256" key="8">
    <source>
        <dbReference type="ARBA" id="ARBA00023002"/>
    </source>
</evidence>
<feature type="domain" description="Ketopantoate reductase N-terminal" evidence="12">
    <location>
        <begin position="6"/>
        <end position="153"/>
    </location>
</feature>
<evidence type="ECO:0000256" key="1">
    <source>
        <dbReference type="ARBA" id="ARBA00002919"/>
    </source>
</evidence>
<dbReference type="EMBL" id="CADCVM010000386">
    <property type="protein sequence ID" value="CAA9518803.1"/>
    <property type="molecule type" value="Genomic_DNA"/>
</dbReference>
<evidence type="ECO:0000256" key="10">
    <source>
        <dbReference type="ARBA" id="ARBA00048793"/>
    </source>
</evidence>
<dbReference type="InterPro" id="IPR013752">
    <property type="entry name" value="KPA_reductase"/>
</dbReference>
<protein>
    <recommendedName>
        <fullName evidence="5 11">2-dehydropantoate 2-reductase</fullName>
        <ecNumber evidence="4 11">1.1.1.169</ecNumber>
    </recommendedName>
    <alternativeName>
        <fullName evidence="9 11">Ketopantoate reductase</fullName>
    </alternativeName>
</protein>
<dbReference type="InterPro" id="IPR003710">
    <property type="entry name" value="ApbA"/>
</dbReference>